<dbReference type="SUPFAM" id="SSF88946">
    <property type="entry name" value="Sigma2 domain of RNA polymerase sigma factors"/>
    <property type="match status" value="1"/>
</dbReference>
<dbReference type="Pfam" id="PF08281">
    <property type="entry name" value="Sigma70_r4_2"/>
    <property type="match status" value="1"/>
</dbReference>
<dbReference type="InterPro" id="IPR036388">
    <property type="entry name" value="WH-like_DNA-bd_sf"/>
</dbReference>
<dbReference type="InterPro" id="IPR013325">
    <property type="entry name" value="RNA_pol_sigma_r2"/>
</dbReference>
<organism evidence="7 8">
    <name type="scientific">Rhizobium lusitanum</name>
    <dbReference type="NCBI Taxonomy" id="293958"/>
    <lineage>
        <taxon>Bacteria</taxon>
        <taxon>Pseudomonadati</taxon>
        <taxon>Pseudomonadota</taxon>
        <taxon>Alphaproteobacteria</taxon>
        <taxon>Hyphomicrobiales</taxon>
        <taxon>Rhizobiaceae</taxon>
        <taxon>Rhizobium/Agrobacterium group</taxon>
        <taxon>Rhizobium</taxon>
    </lineage>
</organism>
<dbReference type="InterPro" id="IPR013324">
    <property type="entry name" value="RNA_pol_sigma_r3/r4-like"/>
</dbReference>
<dbReference type="InterPro" id="IPR053866">
    <property type="entry name" value="PhyR_sigma2"/>
</dbReference>
<feature type="domain" description="PhyR sigma2" evidence="6">
    <location>
        <begin position="9"/>
        <end position="61"/>
    </location>
</feature>
<evidence type="ECO:0000259" key="6">
    <source>
        <dbReference type="Pfam" id="PF22029"/>
    </source>
</evidence>
<dbReference type="PANTHER" id="PTHR43133:SF25">
    <property type="entry name" value="RNA POLYMERASE SIGMA FACTOR RFAY-RELATED"/>
    <property type="match status" value="1"/>
</dbReference>
<dbReference type="GO" id="GO:0003677">
    <property type="term" value="F:DNA binding"/>
    <property type="evidence" value="ECO:0007669"/>
    <property type="project" value="InterPro"/>
</dbReference>
<comment type="caution">
    <text evidence="7">The sequence shown here is derived from an EMBL/GenBank/DDBJ whole genome shotgun (WGS) entry which is preliminary data.</text>
</comment>
<dbReference type="InterPro" id="IPR013249">
    <property type="entry name" value="RNA_pol_sigma70_r4_t2"/>
</dbReference>
<keyword evidence="3" id="KW-0731">Sigma factor</keyword>
<evidence type="ECO:0000313" key="7">
    <source>
        <dbReference type="EMBL" id="NEI71614.1"/>
    </source>
</evidence>
<dbReference type="GO" id="GO:0006352">
    <property type="term" value="P:DNA-templated transcription initiation"/>
    <property type="evidence" value="ECO:0007669"/>
    <property type="project" value="InterPro"/>
</dbReference>
<evidence type="ECO:0000256" key="1">
    <source>
        <dbReference type="ARBA" id="ARBA00010641"/>
    </source>
</evidence>
<dbReference type="PANTHER" id="PTHR43133">
    <property type="entry name" value="RNA POLYMERASE ECF-TYPE SIGMA FACTO"/>
    <property type="match status" value="1"/>
</dbReference>
<dbReference type="Pfam" id="PF22029">
    <property type="entry name" value="PhyR_sigma2"/>
    <property type="match status" value="1"/>
</dbReference>
<accession>A0A6L9U882</accession>
<keyword evidence="2" id="KW-0805">Transcription regulation</keyword>
<comment type="similarity">
    <text evidence="1">Belongs to the sigma-70 factor family. ECF subfamily.</text>
</comment>
<evidence type="ECO:0000256" key="2">
    <source>
        <dbReference type="ARBA" id="ARBA00023015"/>
    </source>
</evidence>
<sequence>MDDLLSQLEPMIPALRRYARGLLHDAVAADDLVQDCLERVVAHWNRRRSEDARAWVFTILHNLAINRLRQISRRGRNVAIDDIGEDQLAHRATQEDDLARAEIMSALRQLPEEQRSVLLLVSVEDLSYAQVAEVLAIPIGTVMSRLSRGRERLRQILENPVSDAKPGSHLRRVK</sequence>
<feature type="domain" description="RNA polymerase sigma factor 70 region 4 type 2" evidence="5">
    <location>
        <begin position="101"/>
        <end position="153"/>
    </location>
</feature>
<dbReference type="InterPro" id="IPR014284">
    <property type="entry name" value="RNA_pol_sigma-70_dom"/>
</dbReference>
<reference evidence="7 8" key="1">
    <citation type="submission" date="2019-12" db="EMBL/GenBank/DDBJ databases">
        <title>Rhizobium genotypes associated with high levels of biological nitrogen fixation by grain legumes in a temperate-maritime cropping system.</title>
        <authorList>
            <person name="Maluk M."/>
            <person name="Francesc Ferrando Molina F."/>
            <person name="Lopez Del Egido L."/>
            <person name="Lafos M."/>
            <person name="Langarica-Fuentes A."/>
            <person name="Gebre Yohannes G."/>
            <person name="Young M.W."/>
            <person name="Martin P."/>
            <person name="Gantlett R."/>
            <person name="Kenicer G."/>
            <person name="Hawes C."/>
            <person name="Begg G.S."/>
            <person name="Quilliam R.S."/>
            <person name="Squire G.R."/>
            <person name="Poole P.S."/>
            <person name="Young P.W."/>
            <person name="Iannetta P.M."/>
            <person name="James E.K."/>
        </authorList>
    </citation>
    <scope>NUCLEOTIDE SEQUENCE [LARGE SCALE GENOMIC DNA]</scope>
    <source>
        <strain evidence="7 8">JHI1118</strain>
    </source>
</reference>
<evidence type="ECO:0000256" key="3">
    <source>
        <dbReference type="ARBA" id="ARBA00023082"/>
    </source>
</evidence>
<evidence type="ECO:0000256" key="4">
    <source>
        <dbReference type="ARBA" id="ARBA00023163"/>
    </source>
</evidence>
<keyword evidence="4" id="KW-0804">Transcription</keyword>
<dbReference type="InterPro" id="IPR039425">
    <property type="entry name" value="RNA_pol_sigma-70-like"/>
</dbReference>
<evidence type="ECO:0000313" key="8">
    <source>
        <dbReference type="Proteomes" id="UP000483035"/>
    </source>
</evidence>
<dbReference type="Gene3D" id="1.10.10.10">
    <property type="entry name" value="Winged helix-like DNA-binding domain superfamily/Winged helix DNA-binding domain"/>
    <property type="match status" value="1"/>
</dbReference>
<dbReference type="EMBL" id="WUEY01000008">
    <property type="protein sequence ID" value="NEI71614.1"/>
    <property type="molecule type" value="Genomic_DNA"/>
</dbReference>
<dbReference type="AlphaFoldDB" id="A0A6L9U882"/>
<dbReference type="Gene3D" id="1.10.1740.10">
    <property type="match status" value="1"/>
</dbReference>
<dbReference type="GO" id="GO:0016987">
    <property type="term" value="F:sigma factor activity"/>
    <property type="evidence" value="ECO:0007669"/>
    <property type="project" value="UniProtKB-KW"/>
</dbReference>
<protein>
    <submittedName>
        <fullName evidence="7">Sigma-70 family RNA polymerase sigma factor</fullName>
    </submittedName>
</protein>
<dbReference type="CDD" id="cd06171">
    <property type="entry name" value="Sigma70_r4"/>
    <property type="match status" value="1"/>
</dbReference>
<proteinExistence type="inferred from homology"/>
<dbReference type="SUPFAM" id="SSF88659">
    <property type="entry name" value="Sigma3 and sigma4 domains of RNA polymerase sigma factors"/>
    <property type="match status" value="1"/>
</dbReference>
<dbReference type="NCBIfam" id="TIGR02937">
    <property type="entry name" value="sigma70-ECF"/>
    <property type="match status" value="1"/>
</dbReference>
<name>A0A6L9U882_9HYPH</name>
<dbReference type="Proteomes" id="UP000483035">
    <property type="component" value="Unassembled WGS sequence"/>
</dbReference>
<gene>
    <name evidence="7" type="ORF">GR212_18695</name>
</gene>
<evidence type="ECO:0000259" key="5">
    <source>
        <dbReference type="Pfam" id="PF08281"/>
    </source>
</evidence>
<dbReference type="RefSeq" id="WP_163988142.1">
    <property type="nucleotide sequence ID" value="NZ_WUEY01000008.1"/>
</dbReference>